<evidence type="ECO:0008006" key="3">
    <source>
        <dbReference type="Google" id="ProtNLM"/>
    </source>
</evidence>
<comment type="caution">
    <text evidence="1">The sequence shown here is derived from an EMBL/GenBank/DDBJ whole genome shotgun (WGS) entry which is preliminary data.</text>
</comment>
<dbReference type="AlphaFoldDB" id="A0AAV3QVY4"/>
<evidence type="ECO:0000313" key="1">
    <source>
        <dbReference type="EMBL" id="GAA0167203.1"/>
    </source>
</evidence>
<evidence type="ECO:0000313" key="2">
    <source>
        <dbReference type="Proteomes" id="UP001454036"/>
    </source>
</evidence>
<sequence length="91" mass="10042">MRKAVDEPGFIFHPKCKELGIINVCFADDIFIVCGANETTVKIVSNSLKMFGALSGLKPNQEKSILPLIDGILGNVEAWRNRHLSFVGRLV</sequence>
<proteinExistence type="predicted"/>
<protein>
    <recommendedName>
        <fullName evidence="3">Reverse transcriptase</fullName>
    </recommendedName>
</protein>
<reference evidence="1 2" key="1">
    <citation type="submission" date="2024-01" db="EMBL/GenBank/DDBJ databases">
        <title>The complete chloroplast genome sequence of Lithospermum erythrorhizon: insights into the phylogenetic relationship among Boraginaceae species and the maternal lineages of purple gromwells.</title>
        <authorList>
            <person name="Okada T."/>
            <person name="Watanabe K."/>
        </authorList>
    </citation>
    <scope>NUCLEOTIDE SEQUENCE [LARGE SCALE GENOMIC DNA]</scope>
</reference>
<gene>
    <name evidence="1" type="ORF">LIER_22188</name>
</gene>
<name>A0AAV3QVY4_LITER</name>
<dbReference type="EMBL" id="BAABME010006003">
    <property type="protein sequence ID" value="GAA0167203.1"/>
    <property type="molecule type" value="Genomic_DNA"/>
</dbReference>
<dbReference type="Proteomes" id="UP001454036">
    <property type="component" value="Unassembled WGS sequence"/>
</dbReference>
<organism evidence="1 2">
    <name type="scientific">Lithospermum erythrorhizon</name>
    <name type="common">Purple gromwell</name>
    <name type="synonym">Lithospermum officinale var. erythrorhizon</name>
    <dbReference type="NCBI Taxonomy" id="34254"/>
    <lineage>
        <taxon>Eukaryota</taxon>
        <taxon>Viridiplantae</taxon>
        <taxon>Streptophyta</taxon>
        <taxon>Embryophyta</taxon>
        <taxon>Tracheophyta</taxon>
        <taxon>Spermatophyta</taxon>
        <taxon>Magnoliopsida</taxon>
        <taxon>eudicotyledons</taxon>
        <taxon>Gunneridae</taxon>
        <taxon>Pentapetalae</taxon>
        <taxon>asterids</taxon>
        <taxon>lamiids</taxon>
        <taxon>Boraginales</taxon>
        <taxon>Boraginaceae</taxon>
        <taxon>Boraginoideae</taxon>
        <taxon>Lithospermeae</taxon>
        <taxon>Lithospermum</taxon>
    </lineage>
</organism>
<keyword evidence="2" id="KW-1185">Reference proteome</keyword>
<accession>A0AAV3QVY4</accession>